<comment type="similarity">
    <text evidence="1">Belongs to the bacterial solute-binding protein 8 family.</text>
</comment>
<dbReference type="GO" id="GO:0071281">
    <property type="term" value="P:cellular response to iron ion"/>
    <property type="evidence" value="ECO:0007669"/>
    <property type="project" value="TreeGrafter"/>
</dbReference>
<feature type="chain" id="PRO_5044584942" evidence="3">
    <location>
        <begin position="23"/>
        <end position="298"/>
    </location>
</feature>
<dbReference type="EMBL" id="JAANHJ010000001">
    <property type="protein sequence ID" value="MCG6226450.1"/>
    <property type="molecule type" value="Genomic_DNA"/>
</dbReference>
<protein>
    <submittedName>
        <fullName evidence="7">ABC transporter substrate-binding protein</fullName>
    </submittedName>
</protein>
<dbReference type="CDD" id="cd01143">
    <property type="entry name" value="YvrC"/>
    <property type="match status" value="1"/>
</dbReference>
<evidence type="ECO:0000256" key="2">
    <source>
        <dbReference type="ARBA" id="ARBA00022729"/>
    </source>
</evidence>
<dbReference type="RefSeq" id="WP_002465864.1">
    <property type="nucleotide sequence ID" value="NZ_CABMFV010000001.1"/>
</dbReference>
<dbReference type="Proteomes" id="UP000261016">
    <property type="component" value="Unassembled WGS sequence"/>
</dbReference>
<evidence type="ECO:0000313" key="9">
    <source>
        <dbReference type="Proteomes" id="UP000481807"/>
    </source>
</evidence>
<organism evidence="7 8">
    <name type="scientific">Staphylococcus warneri</name>
    <dbReference type="NCBI Taxonomy" id="1292"/>
    <lineage>
        <taxon>Bacteria</taxon>
        <taxon>Bacillati</taxon>
        <taxon>Bacillota</taxon>
        <taxon>Bacilli</taxon>
        <taxon>Bacillales</taxon>
        <taxon>Staphylococcaceae</taxon>
        <taxon>Staphylococcus</taxon>
    </lineage>
</organism>
<dbReference type="Proteomes" id="UP000814367">
    <property type="component" value="Unassembled WGS sequence"/>
</dbReference>
<evidence type="ECO:0000313" key="7">
    <source>
        <dbReference type="EMBL" id="RGM32004.1"/>
    </source>
</evidence>
<keyword evidence="10" id="KW-1185">Reference proteome</keyword>
<evidence type="ECO:0000313" key="5">
    <source>
        <dbReference type="EMBL" id="MCG6226450.1"/>
    </source>
</evidence>
<dbReference type="PROSITE" id="PS51257">
    <property type="entry name" value="PROKAR_LIPOPROTEIN"/>
    <property type="match status" value="1"/>
</dbReference>
<evidence type="ECO:0000313" key="6">
    <source>
        <dbReference type="EMBL" id="NBH30418.1"/>
    </source>
</evidence>
<evidence type="ECO:0000256" key="1">
    <source>
        <dbReference type="ARBA" id="ARBA00008814"/>
    </source>
</evidence>
<dbReference type="Proteomes" id="UP000481807">
    <property type="component" value="Unassembled WGS sequence"/>
</dbReference>
<feature type="domain" description="Fe/B12 periplasmic-binding" evidence="4">
    <location>
        <begin position="44"/>
        <end position="298"/>
    </location>
</feature>
<comment type="caution">
    <text evidence="7">The sequence shown here is derived from an EMBL/GenBank/DDBJ whole genome shotgun (WGS) entry which is preliminary data.</text>
</comment>
<sequence>MKRNFWLIIISLVIILAGCSQNDQHQSDKGSKNQSNTGKTPYHRIVSLMPSNTEILYELGLGNRIVGVSTVDDYPKSVKKGKKQFDAMNLNKEALLKAKPDLILAHESQKSSSGKVLDALKKEGVKVVYVKDAQSLKETYETFKSIGKLTHREKQANQLVKETKDNVDKVVQSIPKHHKQPKVFMEVSSQPEIYTAGKHTFFDDMLKQLDAKNSFEDIDGWKSVSKESIVKHNPDILISTEGKSQAEYEKIIAKRGGFDKTNAVKHHRITTVNGDEISRPGPRIDDGLKELRDAIYKK</sequence>
<reference evidence="6 9" key="2">
    <citation type="submission" date="2018-08" db="EMBL/GenBank/DDBJ databases">
        <title>Murine metabolic-syndrome-specific gut microbial biobank.</title>
        <authorList>
            <person name="Liu C."/>
        </authorList>
    </citation>
    <scope>NUCLEOTIDE SEQUENCE [LARGE SCALE GENOMIC DNA]</scope>
    <source>
        <strain evidence="6 9">1XD21-27</strain>
    </source>
</reference>
<reference evidence="5 10" key="3">
    <citation type="submission" date="2020-03" db="EMBL/GenBank/DDBJ databases">
        <title>Comparative genetics of Staphylococcus warneri persistents from caprine mastitis.</title>
        <authorList>
            <person name="Franca C.A."/>
            <person name="Rosa D.S."/>
            <person name="Silva A."/>
            <person name="Rodrigues D.L.N."/>
            <person name="Santos R.G."/>
            <person name="Castillo R.E.H."/>
            <person name="Moreira M.A.S."/>
            <person name="Lima M.C."/>
            <person name="Gouveia G.V."/>
            <person name="Gouveia J.J.S."/>
            <person name="Souza R.F.S."/>
            <person name="Bertram B."/>
            <person name="Azevedo V."/>
            <person name="Costa M."/>
        </authorList>
    </citation>
    <scope>NUCLEOTIDE SEQUENCE [LARGE SCALE GENOMIC DNA]</scope>
    <source>
        <strain evidence="5 10">Cap 9.2</strain>
    </source>
</reference>
<feature type="signal peptide" evidence="3">
    <location>
        <begin position="1"/>
        <end position="22"/>
    </location>
</feature>
<dbReference type="EMBL" id="QXWP01000002">
    <property type="protein sequence ID" value="NBH30418.1"/>
    <property type="molecule type" value="Genomic_DNA"/>
</dbReference>
<dbReference type="NCBIfam" id="NF038402">
    <property type="entry name" value="TroA_like"/>
    <property type="match status" value="1"/>
</dbReference>
<dbReference type="InterPro" id="IPR002491">
    <property type="entry name" value="ABC_transptr_periplasmic_BD"/>
</dbReference>
<reference evidence="7 8" key="1">
    <citation type="submission" date="2018-08" db="EMBL/GenBank/DDBJ databases">
        <title>A genome reference for cultivated species of the human gut microbiota.</title>
        <authorList>
            <person name="Zou Y."/>
            <person name="Xue W."/>
            <person name="Luo G."/>
        </authorList>
    </citation>
    <scope>NUCLEOTIDE SEQUENCE [LARGE SCALE GENOMIC DNA]</scope>
    <source>
        <strain evidence="7 8">OM08-17AT</strain>
    </source>
</reference>
<dbReference type="Pfam" id="PF01497">
    <property type="entry name" value="Peripla_BP_2"/>
    <property type="match status" value="1"/>
</dbReference>
<proteinExistence type="inferred from homology"/>
<gene>
    <name evidence="6" type="ORF">D3Z30_05425</name>
    <name evidence="7" type="ORF">DXC19_00475</name>
    <name evidence="5" type="ORF">G8J23_10685</name>
</gene>
<evidence type="ECO:0000313" key="10">
    <source>
        <dbReference type="Proteomes" id="UP000814367"/>
    </source>
</evidence>
<dbReference type="PANTHER" id="PTHR30535">
    <property type="entry name" value="VITAMIN B12-BINDING PROTEIN"/>
    <property type="match status" value="1"/>
</dbReference>
<dbReference type="AlphaFoldDB" id="A0A364URH6"/>
<dbReference type="SUPFAM" id="SSF53807">
    <property type="entry name" value="Helical backbone' metal receptor"/>
    <property type="match status" value="1"/>
</dbReference>
<keyword evidence="2 3" id="KW-0732">Signal</keyword>
<dbReference type="InterPro" id="IPR050902">
    <property type="entry name" value="ABC_Transporter_SBP"/>
</dbReference>
<name>A0A364URH6_STAWA</name>
<dbReference type="PROSITE" id="PS50983">
    <property type="entry name" value="FE_B12_PBP"/>
    <property type="match status" value="1"/>
</dbReference>
<dbReference type="PANTHER" id="PTHR30535:SF34">
    <property type="entry name" value="MOLYBDATE-BINDING PROTEIN MOLA"/>
    <property type="match status" value="1"/>
</dbReference>
<dbReference type="Gene3D" id="3.40.50.1980">
    <property type="entry name" value="Nitrogenase molybdenum iron protein domain"/>
    <property type="match status" value="2"/>
</dbReference>
<evidence type="ECO:0000259" key="4">
    <source>
        <dbReference type="PROSITE" id="PS50983"/>
    </source>
</evidence>
<dbReference type="EMBL" id="QSTD01000001">
    <property type="protein sequence ID" value="RGM32004.1"/>
    <property type="molecule type" value="Genomic_DNA"/>
</dbReference>
<accession>A0A364URH6</accession>
<evidence type="ECO:0000313" key="8">
    <source>
        <dbReference type="Proteomes" id="UP000261016"/>
    </source>
</evidence>
<dbReference type="InterPro" id="IPR054828">
    <property type="entry name" value="Vit_B12_bind_prot"/>
</dbReference>
<evidence type="ECO:0000256" key="3">
    <source>
        <dbReference type="SAM" id="SignalP"/>
    </source>
</evidence>
<dbReference type="FunFam" id="3.40.50.1980:FF:000035">
    <property type="entry name" value="Iron ABC transporter substrate-binding protein"/>
    <property type="match status" value="1"/>
</dbReference>